<dbReference type="InterPro" id="IPR034085">
    <property type="entry name" value="TOG"/>
</dbReference>
<dbReference type="PANTHER" id="PTHR21567">
    <property type="entry name" value="CLASP"/>
    <property type="match status" value="1"/>
</dbReference>
<dbReference type="Gene3D" id="1.25.10.10">
    <property type="entry name" value="Leucine-rich Repeat Variant"/>
    <property type="match status" value="1"/>
</dbReference>
<dbReference type="InterPro" id="IPR016024">
    <property type="entry name" value="ARM-type_fold"/>
</dbReference>
<dbReference type="GO" id="GO:0008017">
    <property type="term" value="F:microtubule binding"/>
    <property type="evidence" value="ECO:0007669"/>
    <property type="project" value="TreeGrafter"/>
</dbReference>
<proteinExistence type="predicted"/>
<dbReference type="Proteomes" id="UP000694382">
    <property type="component" value="Unassembled WGS sequence"/>
</dbReference>
<keyword evidence="3" id="KW-1185">Reference proteome</keyword>
<dbReference type="GO" id="GO:0005881">
    <property type="term" value="C:cytoplasmic microtubule"/>
    <property type="evidence" value="ECO:0007669"/>
    <property type="project" value="TreeGrafter"/>
</dbReference>
<dbReference type="PANTHER" id="PTHR21567:SF42">
    <property type="entry name" value="TOG ARRAY REGULATOR OF AXONEMAL MICROTUBULES PROTEIN 2"/>
    <property type="match status" value="1"/>
</dbReference>
<dbReference type="AlphaFoldDB" id="A0A8C3MK55"/>
<evidence type="ECO:0000313" key="2">
    <source>
        <dbReference type="Ensembl" id="ENSCPVP00000005577.2"/>
    </source>
</evidence>
<dbReference type="GO" id="GO:0005929">
    <property type="term" value="C:cilium"/>
    <property type="evidence" value="ECO:0007669"/>
    <property type="project" value="TreeGrafter"/>
</dbReference>
<dbReference type="Pfam" id="PF13513">
    <property type="entry name" value="HEAT_EZ"/>
    <property type="match status" value="1"/>
</dbReference>
<feature type="compositionally biased region" description="Polar residues" evidence="1">
    <location>
        <begin position="240"/>
        <end position="249"/>
    </location>
</feature>
<protein>
    <submittedName>
        <fullName evidence="2">Uncharacterized protein</fullName>
    </submittedName>
</protein>
<dbReference type="SUPFAM" id="SSF48371">
    <property type="entry name" value="ARM repeat"/>
    <property type="match status" value="1"/>
</dbReference>
<accession>A0A8C3MK55</accession>
<name>A0A8C3MK55_GEOPR</name>
<reference evidence="2" key="1">
    <citation type="submission" date="2025-08" db="UniProtKB">
        <authorList>
            <consortium name="Ensembl"/>
        </authorList>
    </citation>
    <scope>IDENTIFICATION</scope>
</reference>
<sequence>MPGSQVTSPPAVEETELLQKLYHLLEAKGFQTRMEGVELLQDLCKTSPQLISTNIVQIFDYFVLRISDSHKKVKQRALDVLAEITGALKDALNPVIIGLVEGITKNLNSKDPRVRGAAVKALEESIAHLDKVSLLKAFSYQWNHLSGQALLDVTERITVLVQWVHARSPEAVQRDALPVLWSCLENKALPVRSANVRTVATKLASALYKVMGTQLKKCAASKPPHVRENLSKILTEKFSLGTSDVPSPTKSSPPVQKSSLSSKLRKKLPPV</sequence>
<dbReference type="GO" id="GO:0000226">
    <property type="term" value="P:microtubule cytoskeleton organization"/>
    <property type="evidence" value="ECO:0007669"/>
    <property type="project" value="TreeGrafter"/>
</dbReference>
<dbReference type="Ensembl" id="ENSCPVT00000005796.2">
    <property type="protein sequence ID" value="ENSCPVP00000005577.2"/>
    <property type="gene ID" value="ENSCPVG00000004114.2"/>
</dbReference>
<feature type="region of interest" description="Disordered" evidence="1">
    <location>
        <begin position="240"/>
        <end position="271"/>
    </location>
</feature>
<dbReference type="SMART" id="SM01349">
    <property type="entry name" value="TOG"/>
    <property type="match status" value="1"/>
</dbReference>
<evidence type="ECO:0000256" key="1">
    <source>
        <dbReference type="SAM" id="MobiDB-lite"/>
    </source>
</evidence>
<organism evidence="2 3">
    <name type="scientific">Geospiza parvula</name>
    <name type="common">Small tree-finch</name>
    <name type="synonym">Camarhynchus parvulus</name>
    <dbReference type="NCBI Taxonomy" id="87175"/>
    <lineage>
        <taxon>Eukaryota</taxon>
        <taxon>Metazoa</taxon>
        <taxon>Chordata</taxon>
        <taxon>Craniata</taxon>
        <taxon>Vertebrata</taxon>
        <taxon>Euteleostomi</taxon>
        <taxon>Archelosauria</taxon>
        <taxon>Archosauria</taxon>
        <taxon>Dinosauria</taxon>
        <taxon>Saurischia</taxon>
        <taxon>Theropoda</taxon>
        <taxon>Coelurosauria</taxon>
        <taxon>Aves</taxon>
        <taxon>Neognathae</taxon>
        <taxon>Neoaves</taxon>
        <taxon>Telluraves</taxon>
        <taxon>Australaves</taxon>
        <taxon>Passeriformes</taxon>
        <taxon>Thraupidae</taxon>
        <taxon>Camarhynchus</taxon>
    </lineage>
</organism>
<feature type="compositionally biased region" description="Low complexity" evidence="1">
    <location>
        <begin position="250"/>
        <end position="262"/>
    </location>
</feature>
<dbReference type="InterPro" id="IPR011989">
    <property type="entry name" value="ARM-like"/>
</dbReference>
<reference evidence="2" key="2">
    <citation type="submission" date="2025-09" db="UniProtKB">
        <authorList>
            <consortium name="Ensembl"/>
        </authorList>
    </citation>
    <scope>IDENTIFICATION</scope>
</reference>
<evidence type="ECO:0000313" key="3">
    <source>
        <dbReference type="Proteomes" id="UP000694382"/>
    </source>
</evidence>
<accession>A0A8U8BFM6</accession>